<keyword evidence="1 6" id="KW-0597">Phosphoprotein</keyword>
<dbReference type="GO" id="GO:0006355">
    <property type="term" value="P:regulation of DNA-templated transcription"/>
    <property type="evidence" value="ECO:0007669"/>
    <property type="project" value="InterPro"/>
</dbReference>
<dbReference type="Gene3D" id="6.10.250.690">
    <property type="match status" value="1"/>
</dbReference>
<evidence type="ECO:0000256" key="5">
    <source>
        <dbReference type="ARBA" id="ARBA00023163"/>
    </source>
</evidence>
<evidence type="ECO:0000259" key="8">
    <source>
        <dbReference type="PROSITE" id="PS50110"/>
    </source>
</evidence>
<dbReference type="InterPro" id="IPR036388">
    <property type="entry name" value="WH-like_DNA-bd_sf"/>
</dbReference>
<reference evidence="10 11" key="1">
    <citation type="submission" date="2018-10" db="EMBL/GenBank/DDBJ databases">
        <title>An updated phylogeny of the Alphaproteobacteria reveals that the parasitic Rickettsiales and Holosporales have independent origins.</title>
        <authorList>
            <person name="Munoz-Gomez S.A."/>
            <person name="Hess S."/>
            <person name="Burger G."/>
            <person name="Lang B.F."/>
            <person name="Susko E."/>
            <person name="Slamovits C.H."/>
            <person name="Roger A.J."/>
        </authorList>
    </citation>
    <scope>NUCLEOTIDE SEQUENCE [LARGE SCALE GENOMIC DNA]</scope>
    <source>
        <strain evidence="10">HOLO01</strain>
    </source>
</reference>
<keyword evidence="4 7" id="KW-0238">DNA-binding</keyword>
<feature type="domain" description="OmpR/PhoB-type" evidence="9">
    <location>
        <begin position="132"/>
        <end position="228"/>
    </location>
</feature>
<comment type="caution">
    <text evidence="10">The sequence shown here is derived from an EMBL/GenBank/DDBJ whole genome shotgun (WGS) entry which is preliminary data.</text>
</comment>
<keyword evidence="2" id="KW-0902">Two-component regulatory system</keyword>
<dbReference type="AlphaFoldDB" id="A0A4V2DZV4"/>
<dbReference type="Pfam" id="PF00072">
    <property type="entry name" value="Response_reg"/>
    <property type="match status" value="1"/>
</dbReference>
<evidence type="ECO:0000313" key="11">
    <source>
        <dbReference type="Proteomes" id="UP000293550"/>
    </source>
</evidence>
<dbReference type="SMART" id="SM00862">
    <property type="entry name" value="Trans_reg_C"/>
    <property type="match status" value="1"/>
</dbReference>
<feature type="domain" description="Response regulatory" evidence="8">
    <location>
        <begin position="10"/>
        <end position="123"/>
    </location>
</feature>
<dbReference type="PROSITE" id="PS50110">
    <property type="entry name" value="RESPONSE_REGULATORY"/>
    <property type="match status" value="1"/>
</dbReference>
<dbReference type="RefSeq" id="WP_130153475.1">
    <property type="nucleotide sequence ID" value="NZ_SCFB01000004.1"/>
</dbReference>
<dbReference type="SUPFAM" id="SSF46894">
    <property type="entry name" value="C-terminal effector domain of the bipartite response regulators"/>
    <property type="match status" value="1"/>
</dbReference>
<dbReference type="PANTHER" id="PTHR48111">
    <property type="entry name" value="REGULATOR OF RPOS"/>
    <property type="match status" value="1"/>
</dbReference>
<dbReference type="GO" id="GO:0032993">
    <property type="term" value="C:protein-DNA complex"/>
    <property type="evidence" value="ECO:0007669"/>
    <property type="project" value="TreeGrafter"/>
</dbReference>
<dbReference type="GO" id="GO:0005829">
    <property type="term" value="C:cytosol"/>
    <property type="evidence" value="ECO:0007669"/>
    <property type="project" value="TreeGrafter"/>
</dbReference>
<evidence type="ECO:0000256" key="6">
    <source>
        <dbReference type="PROSITE-ProRule" id="PRU00169"/>
    </source>
</evidence>
<evidence type="ECO:0000256" key="7">
    <source>
        <dbReference type="PROSITE-ProRule" id="PRU01091"/>
    </source>
</evidence>
<evidence type="ECO:0000256" key="4">
    <source>
        <dbReference type="ARBA" id="ARBA00023125"/>
    </source>
</evidence>
<dbReference type="Gene3D" id="3.40.50.2300">
    <property type="match status" value="1"/>
</dbReference>
<organism evidence="10 11">
    <name type="scientific">Candidatus Finniella inopinata</name>
    <dbReference type="NCBI Taxonomy" id="1696036"/>
    <lineage>
        <taxon>Bacteria</taxon>
        <taxon>Pseudomonadati</taxon>
        <taxon>Pseudomonadota</taxon>
        <taxon>Alphaproteobacteria</taxon>
        <taxon>Holosporales</taxon>
        <taxon>Candidatus Paracaedibacteraceae</taxon>
        <taxon>Candidatus Finniella</taxon>
    </lineage>
</organism>
<dbReference type="InterPro" id="IPR039420">
    <property type="entry name" value="WalR-like"/>
</dbReference>
<keyword evidence="11" id="KW-1185">Reference proteome</keyword>
<proteinExistence type="predicted"/>
<dbReference type="Pfam" id="PF00486">
    <property type="entry name" value="Trans_reg_C"/>
    <property type="match status" value="1"/>
</dbReference>
<gene>
    <name evidence="10" type="ORF">EQU50_01905</name>
</gene>
<name>A0A4V2DZV4_9PROT</name>
<evidence type="ECO:0000259" key="9">
    <source>
        <dbReference type="PROSITE" id="PS51755"/>
    </source>
</evidence>
<accession>A0A4V2DZV4</accession>
<dbReference type="GO" id="GO:0000976">
    <property type="term" value="F:transcription cis-regulatory region binding"/>
    <property type="evidence" value="ECO:0007669"/>
    <property type="project" value="TreeGrafter"/>
</dbReference>
<dbReference type="PROSITE" id="PS51755">
    <property type="entry name" value="OMPR_PHOB"/>
    <property type="match status" value="1"/>
</dbReference>
<dbReference type="InterPro" id="IPR011006">
    <property type="entry name" value="CheY-like_superfamily"/>
</dbReference>
<evidence type="ECO:0000313" key="10">
    <source>
        <dbReference type="EMBL" id="RZI46367.1"/>
    </source>
</evidence>
<dbReference type="SUPFAM" id="SSF52172">
    <property type="entry name" value="CheY-like"/>
    <property type="match status" value="1"/>
</dbReference>
<dbReference type="EMBL" id="SCFB01000004">
    <property type="protein sequence ID" value="RZI46367.1"/>
    <property type="molecule type" value="Genomic_DNA"/>
</dbReference>
<sequence>MFESTKNLPNLLVVDDDQRLRSLLVQFLTSNDLRVQAASNAAEARSYMASQSFDVLIIDIMMPGESGLELTQSLRKNDETPILLLTARDQLHDKLSGFDSGADDYLTKPFEPAELLARIKVLLRRKQEKPIIPFVFFGEYRFSIQTGQLRHNSEIIHLTSTELILLKTLAQSPRQPFSREELAQRMGHRVSERTVDVQITRLRKKIGDDPRQPRTLQTIRHIGYALCPD</sequence>
<evidence type="ECO:0000256" key="3">
    <source>
        <dbReference type="ARBA" id="ARBA00023015"/>
    </source>
</evidence>
<dbReference type="CDD" id="cd00383">
    <property type="entry name" value="trans_reg_C"/>
    <property type="match status" value="1"/>
</dbReference>
<protein>
    <submittedName>
        <fullName evidence="10">Response regulator transcription factor</fullName>
    </submittedName>
</protein>
<dbReference type="InterPro" id="IPR001789">
    <property type="entry name" value="Sig_transdc_resp-reg_receiver"/>
</dbReference>
<feature type="DNA-binding region" description="OmpR/PhoB-type" evidence="7">
    <location>
        <begin position="132"/>
        <end position="228"/>
    </location>
</feature>
<keyword evidence="3" id="KW-0805">Transcription regulation</keyword>
<keyword evidence="5" id="KW-0804">Transcription</keyword>
<dbReference type="SMART" id="SM00448">
    <property type="entry name" value="REC"/>
    <property type="match status" value="1"/>
</dbReference>
<feature type="modified residue" description="4-aspartylphosphate" evidence="6">
    <location>
        <position position="59"/>
    </location>
</feature>
<dbReference type="Proteomes" id="UP000293550">
    <property type="component" value="Unassembled WGS sequence"/>
</dbReference>
<dbReference type="GO" id="GO:0000156">
    <property type="term" value="F:phosphorelay response regulator activity"/>
    <property type="evidence" value="ECO:0007669"/>
    <property type="project" value="TreeGrafter"/>
</dbReference>
<dbReference type="PANTHER" id="PTHR48111:SF4">
    <property type="entry name" value="DNA-BINDING DUAL TRANSCRIPTIONAL REGULATOR OMPR"/>
    <property type="match status" value="1"/>
</dbReference>
<dbReference type="Gene3D" id="1.10.10.10">
    <property type="entry name" value="Winged helix-like DNA-binding domain superfamily/Winged helix DNA-binding domain"/>
    <property type="match status" value="1"/>
</dbReference>
<dbReference type="InterPro" id="IPR016032">
    <property type="entry name" value="Sig_transdc_resp-reg_C-effctor"/>
</dbReference>
<dbReference type="InterPro" id="IPR001867">
    <property type="entry name" value="OmpR/PhoB-type_DNA-bd"/>
</dbReference>
<evidence type="ECO:0000256" key="2">
    <source>
        <dbReference type="ARBA" id="ARBA00023012"/>
    </source>
</evidence>
<evidence type="ECO:0000256" key="1">
    <source>
        <dbReference type="ARBA" id="ARBA00022553"/>
    </source>
</evidence>
<dbReference type="OrthoDB" id="9784252at2"/>